<dbReference type="Pfam" id="PF00675">
    <property type="entry name" value="Peptidase_M16"/>
    <property type="match status" value="1"/>
</dbReference>
<evidence type="ECO:0000259" key="11">
    <source>
        <dbReference type="Pfam" id="PF05193"/>
    </source>
</evidence>
<dbReference type="GO" id="GO:0005739">
    <property type="term" value="C:mitochondrion"/>
    <property type="evidence" value="ECO:0007669"/>
    <property type="project" value="TreeGrafter"/>
</dbReference>
<evidence type="ECO:0000256" key="3">
    <source>
        <dbReference type="ARBA" id="ARBA00022670"/>
    </source>
</evidence>
<feature type="domain" description="Peptidase M16 C-terminal" evidence="11">
    <location>
        <begin position="361"/>
        <end position="545"/>
    </location>
</feature>
<dbReference type="PANTHER" id="PTHR43690:SF18">
    <property type="entry name" value="INSULIN-DEGRADING ENZYME-RELATED"/>
    <property type="match status" value="1"/>
</dbReference>
<evidence type="ECO:0000256" key="8">
    <source>
        <dbReference type="SAM" id="MobiDB-lite"/>
    </source>
</evidence>
<dbReference type="GO" id="GO:0004222">
    <property type="term" value="F:metalloendopeptidase activity"/>
    <property type="evidence" value="ECO:0007669"/>
    <property type="project" value="UniProtKB-ARBA"/>
</dbReference>
<dbReference type="InterPro" id="IPR050626">
    <property type="entry name" value="Peptidase_M16"/>
</dbReference>
<feature type="domain" description="Coenzyme PQQ synthesis protein F-like C-terminal lobe" evidence="13">
    <location>
        <begin position="1010"/>
        <end position="1110"/>
    </location>
</feature>
<dbReference type="AlphaFoldDB" id="A0A7S4AJ47"/>
<dbReference type="Gene3D" id="3.30.830.10">
    <property type="entry name" value="Metalloenzyme, LuxS/M16 peptidase-like"/>
    <property type="match status" value="4"/>
</dbReference>
<dbReference type="InterPro" id="IPR007863">
    <property type="entry name" value="Peptidase_M16_C"/>
</dbReference>
<dbReference type="InterPro" id="IPR054734">
    <property type="entry name" value="PqqF-like_C_4"/>
</dbReference>
<dbReference type="GO" id="GO:0051603">
    <property type="term" value="P:proteolysis involved in protein catabolic process"/>
    <property type="evidence" value="ECO:0007669"/>
    <property type="project" value="TreeGrafter"/>
</dbReference>
<dbReference type="Pfam" id="PF05193">
    <property type="entry name" value="Peptidase_M16_C"/>
    <property type="match status" value="1"/>
</dbReference>
<keyword evidence="6" id="KW-0862">Zinc</keyword>
<dbReference type="InterPro" id="IPR011249">
    <property type="entry name" value="Metalloenz_LuxS/M16"/>
</dbReference>
<keyword evidence="3" id="KW-0645">Protease</keyword>
<feature type="region of interest" description="Disordered" evidence="8">
    <location>
        <begin position="400"/>
        <end position="432"/>
    </location>
</feature>
<evidence type="ECO:0000256" key="9">
    <source>
        <dbReference type="SAM" id="SignalP"/>
    </source>
</evidence>
<keyword evidence="5" id="KW-0378">Hydrolase</keyword>
<organism evidence="14">
    <name type="scientific">Pseudo-nitzschia australis</name>
    <dbReference type="NCBI Taxonomy" id="44445"/>
    <lineage>
        <taxon>Eukaryota</taxon>
        <taxon>Sar</taxon>
        <taxon>Stramenopiles</taxon>
        <taxon>Ochrophyta</taxon>
        <taxon>Bacillariophyta</taxon>
        <taxon>Bacillariophyceae</taxon>
        <taxon>Bacillariophycidae</taxon>
        <taxon>Bacillariales</taxon>
        <taxon>Bacillariaceae</taxon>
        <taxon>Pseudo-nitzschia</taxon>
    </lineage>
</organism>
<feature type="domain" description="Peptidase M16 N-terminal" evidence="10">
    <location>
        <begin position="202"/>
        <end position="337"/>
    </location>
</feature>
<accession>A0A7S4AJ47</accession>
<dbReference type="FunFam" id="3.30.830.10:FF:000012">
    <property type="entry name" value="Protease 3"/>
    <property type="match status" value="1"/>
</dbReference>
<feature type="compositionally biased region" description="Low complexity" evidence="8">
    <location>
        <begin position="78"/>
        <end position="89"/>
    </location>
</feature>
<dbReference type="SUPFAM" id="SSF63411">
    <property type="entry name" value="LuxS/MPP-like metallohydrolase"/>
    <property type="match status" value="4"/>
</dbReference>
<evidence type="ECO:0000259" key="10">
    <source>
        <dbReference type="Pfam" id="PF00675"/>
    </source>
</evidence>
<dbReference type="GO" id="GO:0043171">
    <property type="term" value="P:peptide catabolic process"/>
    <property type="evidence" value="ECO:0007669"/>
    <property type="project" value="TreeGrafter"/>
</dbReference>
<keyword evidence="9" id="KW-0732">Signal</keyword>
<dbReference type="GO" id="GO:0046872">
    <property type="term" value="F:metal ion binding"/>
    <property type="evidence" value="ECO:0007669"/>
    <property type="project" value="UniProtKB-KW"/>
</dbReference>
<keyword evidence="4" id="KW-0479">Metal-binding</keyword>
<feature type="region of interest" description="Disordered" evidence="8">
    <location>
        <begin position="185"/>
        <end position="204"/>
    </location>
</feature>
<evidence type="ECO:0000313" key="14">
    <source>
        <dbReference type="EMBL" id="CAE0717191.1"/>
    </source>
</evidence>
<evidence type="ECO:0000259" key="13">
    <source>
        <dbReference type="Pfam" id="PF22456"/>
    </source>
</evidence>
<name>A0A7S4AJ47_9STRA</name>
<feature type="compositionally biased region" description="Polar residues" evidence="8">
    <location>
        <begin position="96"/>
        <end position="117"/>
    </location>
</feature>
<dbReference type="Pfam" id="PF16187">
    <property type="entry name" value="Peptidase_M16_M"/>
    <property type="match status" value="1"/>
</dbReference>
<feature type="domain" description="Peptidase M16 middle/third" evidence="12">
    <location>
        <begin position="569"/>
        <end position="874"/>
    </location>
</feature>
<evidence type="ECO:0000256" key="6">
    <source>
        <dbReference type="ARBA" id="ARBA00022833"/>
    </source>
</evidence>
<sequence length="1232" mass="139132">MANDSTMRLMFFFLFVSAGQSFVAKRPAVLGSKAVIPFLRSTTSASTSTSCPMLSKSGGDDNTTNNYNNNHKHKHRVVSSMSRRSSLLSFRKQGSPKATNSVCGRTSTARSAESETATLIAEAENTTNNQDRQELSSSSSSSSPNSRETLTLATETDFIKPDRDMSQYRWIKLHNNLQVLLVSTASDKSDDSEDGDGDENSGAKVEAASIHVQAGHFDDTIAGLAHFHEHMLFLGTKKYPGEDEYEGFLSKHGGFCNAYTDMEDTNYYFSVTSQQVDTNETSEGLRGGLDRLAQFFIHPTFDSDMVERELRAIDSEYRNGKTSDAWRNYQLLKSVSNDKHPFSNFGCGNYETLSSLGSPVQELKTFWKTHYTTSNMRLAVVGCSSLDALQHTVEETFGELAVSDQPPRREKTNPLSPVFPRENAVHDPQNPAFGPDHMGKFREVIPLLESRTLKVQFVTPPVYDPVLRKTRPHRVLSHLIGHESPGSLHHLLNKRGYLTSLSSGAALDASDFSLFSVSLALTPKGMGAKDEVLDLIFQWISLIKKVATEQPDLLAKYHDELQQIGATNFKFREQGDPTDFCSSASDLMFETSRPEQILVAGSRSESYDPVIAAAFMDRLRPQTCMVNIVDSDLKQEIPDEWMVEPLYGAVYRESLVPEDQLKRWDNPAEIHPELHVPALNEYIPTDFSLRCEDSGDVMTETERERTKKEPPAMFYESENFRMWHKMDRFWRVPKTFISLSLVTPRTYESPRSMTLSRIYQKVLNDDLNSFVYDASLAGCNYRINCTPRGYKILVRGYSEKLPILLETLTSRMLSLIKELKEGKDKHPGLYDRFEKAKESLLRETKNYRLDTPNEIANYNSRLLLEENVWYIDNYVELLEGKYADKDPLTMEQCATVAEESLTSSLKAQAMCIGNIDEKGTKEVIDVINRVFVDKSRPLNFAETPGFRSMKLPTRAEAEYIFGPEVRKELIPVKYQELASSPSEENNAVEMTLQFGSDSSLGYEGIGVLDLIGHLAYSSAYNQLRTKEQLGYIVSVYTRKTAGSTWGLTVVVQSSSKSPKYLEERIEAWFETFRGELEEKSPEIFAKEARGVVVQLMEEDRKLSSEVGSWWNEISATEANHDQMGTPAFDRLEKLADELNPVAEGLSDTTLVGSRRKSPEELKERLLSMFDQFCTSDSPDRRVLSSRVFSHASKAEYEESLTEPGVLSSYSDMRYLKEFLPTWPVAPYWRTSK</sequence>
<evidence type="ECO:0008006" key="15">
    <source>
        <dbReference type="Google" id="ProtNLM"/>
    </source>
</evidence>
<dbReference type="InterPro" id="IPR011765">
    <property type="entry name" value="Pept_M16_N"/>
</dbReference>
<dbReference type="Pfam" id="PF22456">
    <property type="entry name" value="PqqF-like_C_4"/>
    <property type="match status" value="1"/>
</dbReference>
<dbReference type="PANTHER" id="PTHR43690">
    <property type="entry name" value="NARDILYSIN"/>
    <property type="match status" value="1"/>
</dbReference>
<keyword evidence="7" id="KW-0482">Metalloprotease</keyword>
<evidence type="ECO:0000256" key="7">
    <source>
        <dbReference type="ARBA" id="ARBA00023049"/>
    </source>
</evidence>
<feature type="region of interest" description="Disordered" evidence="8">
    <location>
        <begin position="44"/>
        <end position="154"/>
    </location>
</feature>
<evidence type="ECO:0000256" key="5">
    <source>
        <dbReference type="ARBA" id="ARBA00022801"/>
    </source>
</evidence>
<dbReference type="EMBL" id="HBIX01013439">
    <property type="protein sequence ID" value="CAE0717191.1"/>
    <property type="molecule type" value="Transcribed_RNA"/>
</dbReference>
<evidence type="ECO:0000256" key="2">
    <source>
        <dbReference type="ARBA" id="ARBA00007261"/>
    </source>
</evidence>
<feature type="compositionally biased region" description="Acidic residues" evidence="8">
    <location>
        <begin position="190"/>
        <end position="199"/>
    </location>
</feature>
<evidence type="ECO:0000256" key="4">
    <source>
        <dbReference type="ARBA" id="ARBA00022723"/>
    </source>
</evidence>
<feature type="compositionally biased region" description="Polar residues" evidence="8">
    <location>
        <begin position="144"/>
        <end position="154"/>
    </location>
</feature>
<comment type="cofactor">
    <cofactor evidence="1">
        <name>Zn(2+)</name>
        <dbReference type="ChEBI" id="CHEBI:29105"/>
    </cofactor>
</comment>
<comment type="similarity">
    <text evidence="2">Belongs to the peptidase M16 family.</text>
</comment>
<protein>
    <recommendedName>
        <fullName evidence="15">Insulysin</fullName>
    </recommendedName>
</protein>
<dbReference type="GO" id="GO:0005829">
    <property type="term" value="C:cytosol"/>
    <property type="evidence" value="ECO:0007669"/>
    <property type="project" value="TreeGrafter"/>
</dbReference>
<feature type="chain" id="PRO_5030571866" description="Insulysin" evidence="9">
    <location>
        <begin position="22"/>
        <end position="1232"/>
    </location>
</feature>
<reference evidence="14" key="1">
    <citation type="submission" date="2021-01" db="EMBL/GenBank/DDBJ databases">
        <authorList>
            <person name="Corre E."/>
            <person name="Pelletier E."/>
            <person name="Niang G."/>
            <person name="Scheremetjew M."/>
            <person name="Finn R."/>
            <person name="Kale V."/>
            <person name="Holt S."/>
            <person name="Cochrane G."/>
            <person name="Meng A."/>
            <person name="Brown T."/>
            <person name="Cohen L."/>
        </authorList>
    </citation>
    <scope>NUCLEOTIDE SEQUENCE</scope>
    <source>
        <strain evidence="14">10249 10 AB</strain>
    </source>
</reference>
<feature type="signal peptide" evidence="9">
    <location>
        <begin position="1"/>
        <end position="21"/>
    </location>
</feature>
<evidence type="ECO:0000259" key="12">
    <source>
        <dbReference type="Pfam" id="PF16187"/>
    </source>
</evidence>
<evidence type="ECO:0000256" key="1">
    <source>
        <dbReference type="ARBA" id="ARBA00001947"/>
    </source>
</evidence>
<dbReference type="InterPro" id="IPR032632">
    <property type="entry name" value="Peptidase_M16_M"/>
</dbReference>
<gene>
    <name evidence="14" type="ORF">PAUS00366_LOCUS9943</name>
</gene>
<proteinExistence type="inferred from homology"/>